<dbReference type="SUPFAM" id="SSF48452">
    <property type="entry name" value="TPR-like"/>
    <property type="match status" value="2"/>
</dbReference>
<keyword evidence="4" id="KW-0732">Signal</keyword>
<evidence type="ECO:0000256" key="2">
    <source>
        <dbReference type="ARBA" id="ARBA00022803"/>
    </source>
</evidence>
<dbReference type="EMBL" id="CP103416">
    <property type="protein sequence ID" value="UVW35300.1"/>
    <property type="molecule type" value="Genomic_DNA"/>
</dbReference>
<dbReference type="InterPro" id="IPR019734">
    <property type="entry name" value="TPR_rpt"/>
</dbReference>
<keyword evidence="6" id="KW-1185">Reference proteome</keyword>
<dbReference type="PANTHER" id="PTHR45586:SF1">
    <property type="entry name" value="LIPOPOLYSACCHARIDE ASSEMBLY PROTEIN B"/>
    <property type="match status" value="1"/>
</dbReference>
<dbReference type="Gene3D" id="1.25.40.10">
    <property type="entry name" value="Tetratricopeptide repeat domain"/>
    <property type="match status" value="2"/>
</dbReference>
<dbReference type="SMART" id="SM00028">
    <property type="entry name" value="TPR"/>
    <property type="match status" value="4"/>
</dbReference>
<keyword evidence="1" id="KW-0677">Repeat</keyword>
<protein>
    <submittedName>
        <fullName evidence="5">Tetratricopeptide repeat protein</fullName>
    </submittedName>
</protein>
<evidence type="ECO:0000256" key="4">
    <source>
        <dbReference type="SAM" id="SignalP"/>
    </source>
</evidence>
<dbReference type="InterPro" id="IPR011990">
    <property type="entry name" value="TPR-like_helical_dom_sf"/>
</dbReference>
<gene>
    <name evidence="5" type="ORF">NYF23_01520</name>
</gene>
<dbReference type="Pfam" id="PF13181">
    <property type="entry name" value="TPR_8"/>
    <property type="match status" value="1"/>
</dbReference>
<dbReference type="InterPro" id="IPR051012">
    <property type="entry name" value="CellSynth/LPSAsmb/PSIAsmb"/>
</dbReference>
<feature type="signal peptide" evidence="4">
    <location>
        <begin position="1"/>
        <end position="36"/>
    </location>
</feature>
<feature type="repeat" description="TPR" evidence="3">
    <location>
        <begin position="385"/>
        <end position="418"/>
    </location>
</feature>
<organism evidence="5 6">
    <name type="scientific">SAR92 clade bacterium H455</name>
    <dbReference type="NCBI Taxonomy" id="2974818"/>
    <lineage>
        <taxon>Bacteria</taxon>
        <taxon>Pseudomonadati</taxon>
        <taxon>Pseudomonadota</taxon>
        <taxon>Gammaproteobacteria</taxon>
        <taxon>Cellvibrionales</taxon>
        <taxon>Porticoccaceae</taxon>
        <taxon>SAR92 clade</taxon>
    </lineage>
</organism>
<name>A0ABY5TNK1_9GAMM</name>
<accession>A0ABY5TNK1</accession>
<evidence type="ECO:0000256" key="3">
    <source>
        <dbReference type="PROSITE-ProRule" id="PRU00339"/>
    </source>
</evidence>
<evidence type="ECO:0000313" key="6">
    <source>
        <dbReference type="Proteomes" id="UP001059934"/>
    </source>
</evidence>
<evidence type="ECO:0000313" key="5">
    <source>
        <dbReference type="EMBL" id="UVW35300.1"/>
    </source>
</evidence>
<dbReference type="Proteomes" id="UP001059934">
    <property type="component" value="Chromosome"/>
</dbReference>
<keyword evidence="2 3" id="KW-0802">TPR repeat</keyword>
<sequence>MSRSTKFLAVFGAVFLLPLFLAVVAPGASFSNVANAAEEKEEPKYKNVKTRKRQSVGAKCAKALEKVQPELELENWAGSLAMLKEIEANAKTCASDYEQVQVWKFSAYVYYSLDDYDNAIRSYKRVVDGVGTPPELRLDTRYTLAQLYTVQEDYKNAALQLEAWMAESVIVGADAKMLLAQIYYQLERKAESLRFVNEAIADVEAKAILPKEGWWGLQRVLYYEKNDYKKVINILEKLVKHYPKWTYWRQLGGMYGEREREMDRLVATELVYLNGQLSKESQVLSMAYMYLGAEVPYRAAVIIEQGMKDGIIKRSAKNLEILGTAWYQAKDLNNAVKALEDASKKSDTGNLQARLAGIYLDLGRDASAYKAAYRANKKGDVKKPDSNFLVMGNALINLNCYEDAVDAFKKSLKVAKDKKGKRYPRQWIKYAEAEGSRLQKLRDVGATVPGCAKNG</sequence>
<dbReference type="PROSITE" id="PS50005">
    <property type="entry name" value="TPR"/>
    <property type="match status" value="1"/>
</dbReference>
<proteinExistence type="predicted"/>
<feature type="chain" id="PRO_5046093616" evidence="4">
    <location>
        <begin position="37"/>
        <end position="455"/>
    </location>
</feature>
<reference evidence="5" key="1">
    <citation type="submission" date="2022-08" db="EMBL/GenBank/DDBJ databases">
        <title>Catabolic pathway analysis in culturable SAR92 clade bacteria reveals their overlooked roles in DMSP degradation in coastal seas.</title>
        <authorList>
            <person name="He X."/>
            <person name="Zhang X."/>
            <person name="Zhang Y."/>
        </authorList>
    </citation>
    <scope>NUCLEOTIDE SEQUENCE</scope>
    <source>
        <strain evidence="5">H455</strain>
    </source>
</reference>
<dbReference type="PANTHER" id="PTHR45586">
    <property type="entry name" value="TPR REPEAT-CONTAINING PROTEIN PA4667"/>
    <property type="match status" value="1"/>
</dbReference>
<evidence type="ECO:0000256" key="1">
    <source>
        <dbReference type="ARBA" id="ARBA00022737"/>
    </source>
</evidence>